<proteinExistence type="predicted"/>
<dbReference type="SUPFAM" id="SSF52091">
    <property type="entry name" value="SpoIIaa-like"/>
    <property type="match status" value="1"/>
</dbReference>
<keyword evidence="3" id="KW-1185">Reference proteome</keyword>
<gene>
    <name evidence="2" type="ORF">C7H08_10550</name>
</gene>
<dbReference type="InterPro" id="IPR036513">
    <property type="entry name" value="STAS_dom_sf"/>
</dbReference>
<dbReference type="EMBL" id="PXNN01000013">
    <property type="protein sequence ID" value="PSF07836.1"/>
    <property type="molecule type" value="Genomic_DNA"/>
</dbReference>
<protein>
    <submittedName>
        <fullName evidence="2">NTP-binding protein</fullName>
    </submittedName>
</protein>
<feature type="domain" description="MlaB-like STAS" evidence="1">
    <location>
        <begin position="15"/>
        <end position="95"/>
    </location>
</feature>
<evidence type="ECO:0000259" key="1">
    <source>
        <dbReference type="Pfam" id="PF13466"/>
    </source>
</evidence>
<evidence type="ECO:0000313" key="2">
    <source>
        <dbReference type="EMBL" id="PSF07836.1"/>
    </source>
</evidence>
<dbReference type="Pfam" id="PF13466">
    <property type="entry name" value="STAS_2"/>
    <property type="match status" value="1"/>
</dbReference>
<comment type="caution">
    <text evidence="2">The sequence shown here is derived from an EMBL/GenBank/DDBJ whole genome shotgun (WGS) entry which is preliminary data.</text>
</comment>
<accession>A0A2T1KCI6</accession>
<sequence length="105" mass="11026">MSSGAPTVELDGSILRVVGEVDVDSVVILRNRGEQLMSAAPGPLTVDLSGLVTAHSAVLSMLLCWHRLALKNQTALTFDGASERLLSLASLSNLQDQIPGFASHS</sequence>
<evidence type="ECO:0000313" key="3">
    <source>
        <dbReference type="Proteomes" id="UP000238385"/>
    </source>
</evidence>
<dbReference type="Gene3D" id="3.30.750.24">
    <property type="entry name" value="STAS domain"/>
    <property type="match status" value="1"/>
</dbReference>
<dbReference type="RefSeq" id="WP_106671705.1">
    <property type="nucleotide sequence ID" value="NZ_BMFE01000001.1"/>
</dbReference>
<organism evidence="2 3">
    <name type="scientific">Marinobacter halophilus</name>
    <dbReference type="NCBI Taxonomy" id="1323740"/>
    <lineage>
        <taxon>Bacteria</taxon>
        <taxon>Pseudomonadati</taxon>
        <taxon>Pseudomonadota</taxon>
        <taxon>Gammaproteobacteria</taxon>
        <taxon>Pseudomonadales</taxon>
        <taxon>Marinobacteraceae</taxon>
        <taxon>Marinobacter</taxon>
    </lineage>
</organism>
<reference evidence="2 3" key="1">
    <citation type="submission" date="2018-03" db="EMBL/GenBank/DDBJ databases">
        <title>Marinobacter brunus sp. nov., a marine bacterium of Gamma-proteobacteria isolated from the surface seawater of the South China Sea.</title>
        <authorList>
            <person name="Cheng H."/>
            <person name="Wu Y.-H."/>
            <person name="Xamxidin M."/>
            <person name="Xu X.-W."/>
        </authorList>
    </citation>
    <scope>NUCLEOTIDE SEQUENCE [LARGE SCALE GENOMIC DNA]</scope>
    <source>
        <strain evidence="2 3">JCM 30472</strain>
    </source>
</reference>
<dbReference type="AlphaFoldDB" id="A0A2T1KCI6"/>
<dbReference type="Proteomes" id="UP000238385">
    <property type="component" value="Unassembled WGS sequence"/>
</dbReference>
<dbReference type="InterPro" id="IPR058548">
    <property type="entry name" value="MlaB-like_STAS"/>
</dbReference>
<name>A0A2T1KCI6_9GAMM</name>
<dbReference type="OrthoDB" id="6371012at2"/>